<dbReference type="GO" id="GO:0008239">
    <property type="term" value="F:dipeptidyl-peptidase activity"/>
    <property type="evidence" value="ECO:0007669"/>
    <property type="project" value="TreeGrafter"/>
</dbReference>
<proteinExistence type="inferred from homology"/>
<dbReference type="OMA" id="ETRWFTL"/>
<dbReference type="PANTHER" id="PTHR11010">
    <property type="entry name" value="PROTEASE S28 PRO-X CARBOXYPEPTIDASE-RELATED"/>
    <property type="match status" value="1"/>
</dbReference>
<feature type="signal peptide" evidence="6">
    <location>
        <begin position="1"/>
        <end position="19"/>
    </location>
</feature>
<dbReference type="GO" id="GO:0006508">
    <property type="term" value="P:proteolysis"/>
    <property type="evidence" value="ECO:0007669"/>
    <property type="project" value="UniProtKB-KW"/>
</dbReference>
<keyword evidence="2" id="KW-0645">Protease</keyword>
<evidence type="ECO:0000256" key="4">
    <source>
        <dbReference type="ARBA" id="ARBA00022801"/>
    </source>
</evidence>
<evidence type="ECO:0000256" key="6">
    <source>
        <dbReference type="SAM" id="SignalP"/>
    </source>
</evidence>
<name>A0A2H3JSY9_WOLCO</name>
<evidence type="ECO:0008006" key="9">
    <source>
        <dbReference type="Google" id="ProtNLM"/>
    </source>
</evidence>
<dbReference type="AlphaFoldDB" id="A0A2H3JSY9"/>
<dbReference type="PANTHER" id="PTHR11010:SF23">
    <property type="entry name" value="SERINE PEPTIDASE"/>
    <property type="match status" value="1"/>
</dbReference>
<dbReference type="Proteomes" id="UP000218811">
    <property type="component" value="Unassembled WGS sequence"/>
</dbReference>
<gene>
    <name evidence="7" type="ORF">WOLCODRAFT_137065</name>
</gene>
<dbReference type="InterPro" id="IPR029058">
    <property type="entry name" value="AB_hydrolase_fold"/>
</dbReference>
<evidence type="ECO:0000256" key="3">
    <source>
        <dbReference type="ARBA" id="ARBA00022729"/>
    </source>
</evidence>
<keyword evidence="4" id="KW-0378">Hydrolase</keyword>
<dbReference type="EMBL" id="KB468113">
    <property type="protein sequence ID" value="PCH40908.1"/>
    <property type="molecule type" value="Genomic_DNA"/>
</dbReference>
<dbReference type="Gene3D" id="3.40.50.1820">
    <property type="entry name" value="alpha/beta hydrolase"/>
    <property type="match status" value="2"/>
</dbReference>
<organism evidence="7 8">
    <name type="scientific">Wolfiporia cocos (strain MD-104)</name>
    <name type="common">Brown rot fungus</name>
    <dbReference type="NCBI Taxonomy" id="742152"/>
    <lineage>
        <taxon>Eukaryota</taxon>
        <taxon>Fungi</taxon>
        <taxon>Dikarya</taxon>
        <taxon>Basidiomycota</taxon>
        <taxon>Agaricomycotina</taxon>
        <taxon>Agaricomycetes</taxon>
        <taxon>Polyporales</taxon>
        <taxon>Phaeolaceae</taxon>
        <taxon>Wolfiporia</taxon>
    </lineage>
</organism>
<dbReference type="OrthoDB" id="1735038at2759"/>
<keyword evidence="5" id="KW-0325">Glycoprotein</keyword>
<evidence type="ECO:0000256" key="1">
    <source>
        <dbReference type="ARBA" id="ARBA00011079"/>
    </source>
</evidence>
<evidence type="ECO:0000256" key="5">
    <source>
        <dbReference type="ARBA" id="ARBA00023180"/>
    </source>
</evidence>
<evidence type="ECO:0000256" key="2">
    <source>
        <dbReference type="ARBA" id="ARBA00022670"/>
    </source>
</evidence>
<dbReference type="GO" id="GO:0070008">
    <property type="term" value="F:serine-type exopeptidase activity"/>
    <property type="evidence" value="ECO:0007669"/>
    <property type="project" value="InterPro"/>
</dbReference>
<evidence type="ECO:0000313" key="7">
    <source>
        <dbReference type="EMBL" id="PCH40908.1"/>
    </source>
</evidence>
<keyword evidence="8" id="KW-1185">Reference proteome</keyword>
<sequence>MARWAAGSLLLSLGLVATARLPDGRLHANMAPRPTLPEVSVLEGPVTSRNGSTIPPYNTTYYFEQLIDHNNPSLGTFSQRYWHTWEFYEDGGPIILMTPGEVNAEDYYGYLTNATINGQIAQQQNGATIVLEHRFYGYSNPYNNLSVASLQVHTIQQAIDDLVYFANNVDLPMPGGDHVNTTEAPWILIGGSYSGALTSFTVVNQPDVFRAAYASSAVVESITDYWGYFEPIGQYMPANCSADVEKVIAYIDTTFTSGTTEEIDYIKTLFNMNLTHLDDFAGALRNNLWDWQSLQPDSGPDQQFFQFCDALEVKDDVSAPAEGWGLDHALNAWGTYWANTYYALICGDYDAEDCLGTYDPTQSYYTDISINDASRSWEWIVCNYMGFFQDGAPEDQPTIVTRLVQPIYDERQCTYFFPEQFSAPPTPQVSVINADYDGWYVNVSRLFFANGQRDPWREATVSADGTDFKSTSWQPIEEGNGYHCSDLLTENAEVDETVAAVQAAGLSYMKTWLEGWEPSS</sequence>
<dbReference type="InterPro" id="IPR008758">
    <property type="entry name" value="Peptidase_S28"/>
</dbReference>
<accession>A0A2H3JSY9</accession>
<reference evidence="7 8" key="1">
    <citation type="journal article" date="2012" name="Science">
        <title>The Paleozoic origin of enzymatic lignin decomposition reconstructed from 31 fungal genomes.</title>
        <authorList>
            <person name="Floudas D."/>
            <person name="Binder M."/>
            <person name="Riley R."/>
            <person name="Barry K."/>
            <person name="Blanchette R.A."/>
            <person name="Henrissat B."/>
            <person name="Martinez A.T."/>
            <person name="Otillar R."/>
            <person name="Spatafora J.W."/>
            <person name="Yadav J.S."/>
            <person name="Aerts A."/>
            <person name="Benoit I."/>
            <person name="Boyd A."/>
            <person name="Carlson A."/>
            <person name="Copeland A."/>
            <person name="Coutinho P.M."/>
            <person name="de Vries R.P."/>
            <person name="Ferreira P."/>
            <person name="Findley K."/>
            <person name="Foster B."/>
            <person name="Gaskell J."/>
            <person name="Glotzer D."/>
            <person name="Gorecki P."/>
            <person name="Heitman J."/>
            <person name="Hesse C."/>
            <person name="Hori C."/>
            <person name="Igarashi K."/>
            <person name="Jurgens J.A."/>
            <person name="Kallen N."/>
            <person name="Kersten P."/>
            <person name="Kohler A."/>
            <person name="Kuees U."/>
            <person name="Kumar T.K.A."/>
            <person name="Kuo A."/>
            <person name="LaButti K."/>
            <person name="Larrondo L.F."/>
            <person name="Lindquist E."/>
            <person name="Ling A."/>
            <person name="Lombard V."/>
            <person name="Lucas S."/>
            <person name="Lundell T."/>
            <person name="Martin R."/>
            <person name="McLaughlin D.J."/>
            <person name="Morgenstern I."/>
            <person name="Morin E."/>
            <person name="Murat C."/>
            <person name="Nagy L.G."/>
            <person name="Nolan M."/>
            <person name="Ohm R.A."/>
            <person name="Patyshakuliyeva A."/>
            <person name="Rokas A."/>
            <person name="Ruiz-Duenas F.J."/>
            <person name="Sabat G."/>
            <person name="Salamov A."/>
            <person name="Samejima M."/>
            <person name="Schmutz J."/>
            <person name="Slot J.C."/>
            <person name="St John F."/>
            <person name="Stenlid J."/>
            <person name="Sun H."/>
            <person name="Sun S."/>
            <person name="Syed K."/>
            <person name="Tsang A."/>
            <person name="Wiebenga A."/>
            <person name="Young D."/>
            <person name="Pisabarro A."/>
            <person name="Eastwood D.C."/>
            <person name="Martin F."/>
            <person name="Cullen D."/>
            <person name="Grigoriev I.V."/>
            <person name="Hibbett D.S."/>
        </authorList>
    </citation>
    <scope>NUCLEOTIDE SEQUENCE [LARGE SCALE GENOMIC DNA]</scope>
    <source>
        <strain evidence="7 8">MD-104</strain>
    </source>
</reference>
<feature type="chain" id="PRO_5013574793" description="Peptidase S28" evidence="6">
    <location>
        <begin position="20"/>
        <end position="520"/>
    </location>
</feature>
<dbReference type="SUPFAM" id="SSF53474">
    <property type="entry name" value="alpha/beta-Hydrolases"/>
    <property type="match status" value="1"/>
</dbReference>
<protein>
    <recommendedName>
        <fullName evidence="9">Peptidase S28</fullName>
    </recommendedName>
</protein>
<keyword evidence="3 6" id="KW-0732">Signal</keyword>
<comment type="similarity">
    <text evidence="1">Belongs to the peptidase S28 family.</text>
</comment>
<evidence type="ECO:0000313" key="8">
    <source>
        <dbReference type="Proteomes" id="UP000218811"/>
    </source>
</evidence>
<dbReference type="Pfam" id="PF05577">
    <property type="entry name" value="Peptidase_S28"/>
    <property type="match status" value="1"/>
</dbReference>